<organism evidence="1 2">
    <name type="scientific">Littorina saxatilis</name>
    <dbReference type="NCBI Taxonomy" id="31220"/>
    <lineage>
        <taxon>Eukaryota</taxon>
        <taxon>Metazoa</taxon>
        <taxon>Spiralia</taxon>
        <taxon>Lophotrochozoa</taxon>
        <taxon>Mollusca</taxon>
        <taxon>Gastropoda</taxon>
        <taxon>Caenogastropoda</taxon>
        <taxon>Littorinimorpha</taxon>
        <taxon>Littorinoidea</taxon>
        <taxon>Littorinidae</taxon>
        <taxon>Littorina</taxon>
    </lineage>
</organism>
<dbReference type="Proteomes" id="UP001374579">
    <property type="component" value="Unassembled WGS sequence"/>
</dbReference>
<sequence>MTVCVFTATGVYNFTVVTGLFDIGRGWWLTQPRTYSRYLVYLLQVLKLDVNLVVFIEPKGANFVRSVRQGREHRTVIVESSLNDLPCYQDLQRVTDIMASVEFQTDNDNWKQGKVEATSPLYNIVTNSKTDWVQRAVDLNPFHTPYFIWLDAGLTHGHPDMFPPDGVWHPRHLLAVPDRVTYVALRLMDDLRDVTHRLHKIDTAPMAGGLFAGGTRAMLRYCHLHSQAWREMLDNNMVDDDQTTFTLAYFKDTHNFNPVLGHFFDLIKPWT</sequence>
<dbReference type="AlphaFoldDB" id="A0AAN9G5L3"/>
<gene>
    <name evidence="1" type="ORF">V1264_005114</name>
</gene>
<protein>
    <submittedName>
        <fullName evidence="1">Uncharacterized protein</fullName>
    </submittedName>
</protein>
<comment type="caution">
    <text evidence="1">The sequence shown here is derived from an EMBL/GenBank/DDBJ whole genome shotgun (WGS) entry which is preliminary data.</text>
</comment>
<reference evidence="1 2" key="1">
    <citation type="submission" date="2024-02" db="EMBL/GenBank/DDBJ databases">
        <title>Chromosome-scale genome assembly of the rough periwinkle Littorina saxatilis.</title>
        <authorList>
            <person name="De Jode A."/>
            <person name="Faria R."/>
            <person name="Formenti G."/>
            <person name="Sims Y."/>
            <person name="Smith T.P."/>
            <person name="Tracey A."/>
            <person name="Wood J.M.D."/>
            <person name="Zagrodzka Z.B."/>
            <person name="Johannesson K."/>
            <person name="Butlin R.K."/>
            <person name="Leder E.H."/>
        </authorList>
    </citation>
    <scope>NUCLEOTIDE SEQUENCE [LARGE SCALE GENOMIC DNA]</scope>
    <source>
        <strain evidence="1">Snail1</strain>
        <tissue evidence="1">Muscle</tissue>
    </source>
</reference>
<proteinExistence type="predicted"/>
<accession>A0AAN9G5L3</accession>
<dbReference type="Pfam" id="PF09612">
    <property type="entry name" value="HtrL_YibB"/>
    <property type="match status" value="1"/>
</dbReference>
<keyword evidence="2" id="KW-1185">Reference proteome</keyword>
<dbReference type="EMBL" id="JBAMIC010000014">
    <property type="protein sequence ID" value="KAK7095747.1"/>
    <property type="molecule type" value="Genomic_DNA"/>
</dbReference>
<dbReference type="InterPro" id="IPR011735">
    <property type="entry name" value="WlaTC/HtrL_glycosyltransf"/>
</dbReference>
<name>A0AAN9G5L3_9CAEN</name>
<evidence type="ECO:0000313" key="2">
    <source>
        <dbReference type="Proteomes" id="UP001374579"/>
    </source>
</evidence>
<evidence type="ECO:0000313" key="1">
    <source>
        <dbReference type="EMBL" id="KAK7095747.1"/>
    </source>
</evidence>